<evidence type="ECO:0000313" key="2">
    <source>
        <dbReference type="Proteomes" id="UP000299102"/>
    </source>
</evidence>
<dbReference type="Proteomes" id="UP000299102">
    <property type="component" value="Unassembled WGS sequence"/>
</dbReference>
<accession>A0A4C1ZCW1</accession>
<reference evidence="1 2" key="1">
    <citation type="journal article" date="2019" name="Commun. Biol.">
        <title>The bagworm genome reveals a unique fibroin gene that provides high tensile strength.</title>
        <authorList>
            <person name="Kono N."/>
            <person name="Nakamura H."/>
            <person name="Ohtoshi R."/>
            <person name="Tomita M."/>
            <person name="Numata K."/>
            <person name="Arakawa K."/>
        </authorList>
    </citation>
    <scope>NUCLEOTIDE SEQUENCE [LARGE SCALE GENOMIC DNA]</scope>
</reference>
<evidence type="ECO:0000313" key="1">
    <source>
        <dbReference type="EMBL" id="GBP84445.1"/>
    </source>
</evidence>
<dbReference type="EMBL" id="BGZK01001679">
    <property type="protein sequence ID" value="GBP84445.1"/>
    <property type="molecule type" value="Genomic_DNA"/>
</dbReference>
<proteinExistence type="predicted"/>
<comment type="caution">
    <text evidence="1">The sequence shown here is derived from an EMBL/GenBank/DDBJ whole genome shotgun (WGS) entry which is preliminary data.</text>
</comment>
<keyword evidence="2" id="KW-1185">Reference proteome</keyword>
<organism evidence="1 2">
    <name type="scientific">Eumeta variegata</name>
    <name type="common">Bagworm moth</name>
    <name type="synonym">Eumeta japonica</name>
    <dbReference type="NCBI Taxonomy" id="151549"/>
    <lineage>
        <taxon>Eukaryota</taxon>
        <taxon>Metazoa</taxon>
        <taxon>Ecdysozoa</taxon>
        <taxon>Arthropoda</taxon>
        <taxon>Hexapoda</taxon>
        <taxon>Insecta</taxon>
        <taxon>Pterygota</taxon>
        <taxon>Neoptera</taxon>
        <taxon>Endopterygota</taxon>
        <taxon>Lepidoptera</taxon>
        <taxon>Glossata</taxon>
        <taxon>Ditrysia</taxon>
        <taxon>Tineoidea</taxon>
        <taxon>Psychidae</taxon>
        <taxon>Oiketicinae</taxon>
        <taxon>Eumeta</taxon>
    </lineage>
</organism>
<name>A0A4C1ZCW1_EUMVA</name>
<protein>
    <submittedName>
        <fullName evidence="1">Uncharacterized protein</fullName>
    </submittedName>
</protein>
<sequence length="95" mass="11068">MTHRVFISSRKKRVYIIRQCFEMMNCPFITLANENERPPTAGPSSLREDWTGFGLHRRYRNIIHLHSLGRLNRKCIGAVVDLLGRLHSFTFPTAL</sequence>
<gene>
    <name evidence="1" type="ORF">EVAR_62743_1</name>
</gene>
<dbReference type="AlphaFoldDB" id="A0A4C1ZCW1"/>